<name>A0ACC7LK58_9FLAO</name>
<keyword evidence="2" id="KW-1185">Reference proteome</keyword>
<evidence type="ECO:0000313" key="2">
    <source>
        <dbReference type="Proteomes" id="UP001595191"/>
    </source>
</evidence>
<reference evidence="1" key="1">
    <citation type="submission" date="2024-09" db="EMBL/GenBank/DDBJ databases">
        <authorList>
            <person name="Liu J."/>
        </authorList>
    </citation>
    <scope>NUCLEOTIDE SEQUENCE</scope>
    <source>
        <strain evidence="1">NBU2967</strain>
    </source>
</reference>
<dbReference type="EMBL" id="JBHFPV010000001">
    <property type="protein sequence ID" value="MFH6603620.1"/>
    <property type="molecule type" value="Genomic_DNA"/>
</dbReference>
<gene>
    <name evidence="1" type="ORF">ACEZ3G_09045</name>
</gene>
<comment type="caution">
    <text evidence="1">The sequence shown here is derived from an EMBL/GenBank/DDBJ whole genome shotgun (WGS) entry which is preliminary data.</text>
</comment>
<evidence type="ECO:0000313" key="1">
    <source>
        <dbReference type="EMBL" id="MFH6603620.1"/>
    </source>
</evidence>
<sequence>MKLKGLFFLLTLLIFNCAREDQKNIPLSAYVGANALAAIQINGLSSLHDSLEVNDFIKRFENLGPYKSIVDKIAFLEQIDAKSTGMLVFSETEKDSIEFFFVSEHLSDMFSVDSLRAKYAEKLIFGNRTIHKYTMNDKAVFSTLADDMLFVSSSASFLNETLEDVEDRRPNITFQRLYGIADKKKPLNIFFNLEQSDLLMDQIVSDVPRISVSDFADWIYFDVDIGSELLGLNGIAIANDSLPNYLNLFKGTEALRNTTPFIAPLESDGISSYTFDDHTVFETNRSNYLNKPAKDNIIFNTVEEIGIVYLNTEKVVLLKTYGSEELLRYLGAIQNDIVDYQGNGIQELNEGDFLFTAFEPLVDDFNAKFCTVLDDVFVFGRTKEVLQTIISSYKKGSTFDKNPVYTEASKNLGGAANILVVSNPDKIEQLSKDNFIDNLHKDLKDPKLDGYAYGAQVVTGGDFYHVNLSAQRIVAPSNIKTIRPIFNVALDTTLANEPQFVMNHNTKRKEVVVQDVTNKLYLISSSGKILWKKQLEGKIQGKIHQVDIYKNGRLQLAFTTNNQFLILDRNGKEVRPFTLKYEGGNLNPLAVFDYEGKKDYRFVVTQGEKVFMYNRKAQIVTGFKYTRAEAPIISAPKHIVIGNKDHLVFQMEGGILKILNRVGDVRVRVSDKIDFSENGTFLYKNKFTVTDKKGILHQINSRGNFERTNLGLNPDHGLDATLNTLVYMNDNILNIKGKKVELDLGVYSRPKIFYIYDKIYVSVTDIQNQKVYLFDSQANLIPNFPIFGISAIDLTDIDNDRRLEVVVKNQTNSLTIYTMD</sequence>
<dbReference type="Proteomes" id="UP001595191">
    <property type="component" value="Unassembled WGS sequence"/>
</dbReference>
<protein>
    <submittedName>
        <fullName evidence="1">Ribonuclease HII</fullName>
    </submittedName>
</protein>
<accession>A0ACC7LK58</accession>
<proteinExistence type="predicted"/>
<organism evidence="1 2">
    <name type="scientific">Meishania litoralis</name>
    <dbReference type="NCBI Taxonomy" id="3434685"/>
    <lineage>
        <taxon>Bacteria</taxon>
        <taxon>Pseudomonadati</taxon>
        <taxon>Bacteroidota</taxon>
        <taxon>Flavobacteriia</taxon>
        <taxon>Flavobacteriales</taxon>
        <taxon>Flavobacteriaceae</taxon>
        <taxon>Meishania</taxon>
    </lineage>
</organism>